<keyword evidence="2" id="KW-1185">Reference proteome</keyword>
<organism evidence="1 2">
    <name type="scientific">Lyophyllum shimeji</name>
    <name type="common">Hon-shimeji</name>
    <name type="synonym">Tricholoma shimeji</name>
    <dbReference type="NCBI Taxonomy" id="47721"/>
    <lineage>
        <taxon>Eukaryota</taxon>
        <taxon>Fungi</taxon>
        <taxon>Dikarya</taxon>
        <taxon>Basidiomycota</taxon>
        <taxon>Agaricomycotina</taxon>
        <taxon>Agaricomycetes</taxon>
        <taxon>Agaricomycetidae</taxon>
        <taxon>Agaricales</taxon>
        <taxon>Tricholomatineae</taxon>
        <taxon>Lyophyllaceae</taxon>
        <taxon>Lyophyllum</taxon>
    </lineage>
</organism>
<evidence type="ECO:0000313" key="1">
    <source>
        <dbReference type="EMBL" id="GLB39408.1"/>
    </source>
</evidence>
<proteinExistence type="predicted"/>
<dbReference type="EMBL" id="BRPK01000006">
    <property type="protein sequence ID" value="GLB39408.1"/>
    <property type="molecule type" value="Genomic_DNA"/>
</dbReference>
<reference evidence="1" key="1">
    <citation type="submission" date="2022-07" db="EMBL/GenBank/DDBJ databases">
        <title>The genome of Lyophyllum shimeji provides insight into the initial evolution of ectomycorrhizal fungal genome.</title>
        <authorList>
            <person name="Kobayashi Y."/>
            <person name="Shibata T."/>
            <person name="Hirakawa H."/>
            <person name="Shigenobu S."/>
            <person name="Nishiyama T."/>
            <person name="Yamada A."/>
            <person name="Hasebe M."/>
            <person name="Kawaguchi M."/>
        </authorList>
    </citation>
    <scope>NUCLEOTIDE SEQUENCE</scope>
    <source>
        <strain evidence="1">AT787</strain>
    </source>
</reference>
<comment type="caution">
    <text evidence="1">The sequence shown here is derived from an EMBL/GenBank/DDBJ whole genome shotgun (WGS) entry which is preliminary data.</text>
</comment>
<dbReference type="Proteomes" id="UP001063166">
    <property type="component" value="Unassembled WGS sequence"/>
</dbReference>
<accession>A0A9P3PPW6</accession>
<dbReference type="AlphaFoldDB" id="A0A9P3PPW6"/>
<name>A0A9P3PPW6_LYOSH</name>
<gene>
    <name evidence="1" type="ORF">LshimejAT787_0605700</name>
</gene>
<evidence type="ECO:0000313" key="2">
    <source>
        <dbReference type="Proteomes" id="UP001063166"/>
    </source>
</evidence>
<sequence>MLERFRLHRSFGSFPVFVVAAETEQNEIELGCVIHFPFPRRTGVPAEPPFSADGRMNALSVWMKLSMAFPQVAQKSSPCSPIRLHSASGQVGCLAASLVLTGEPPHARCNLTQLSPSEYKILSFFSVEYDSSMTDVKVDIDRSQTGPRS</sequence>
<protein>
    <submittedName>
        <fullName evidence="1">Uncharacterized protein</fullName>
    </submittedName>
</protein>